<dbReference type="SMART" id="SM01034">
    <property type="entry name" value="BLUF"/>
    <property type="match status" value="1"/>
</dbReference>
<dbReference type="OrthoDB" id="196105at2"/>
<dbReference type="SUPFAM" id="SSF54975">
    <property type="entry name" value="Acylphosphatase/BLUF domain-like"/>
    <property type="match status" value="1"/>
</dbReference>
<organism evidence="3 4">
    <name type="scientific">Nocardioides oleivorans</name>
    <dbReference type="NCBI Taxonomy" id="273676"/>
    <lineage>
        <taxon>Bacteria</taxon>
        <taxon>Bacillati</taxon>
        <taxon>Actinomycetota</taxon>
        <taxon>Actinomycetes</taxon>
        <taxon>Propionibacteriales</taxon>
        <taxon>Nocardioidaceae</taxon>
        <taxon>Nocardioides</taxon>
    </lineage>
</organism>
<keyword evidence="4" id="KW-1185">Reference proteome</keyword>
<feature type="compositionally biased region" description="Polar residues" evidence="1">
    <location>
        <begin position="1"/>
        <end position="13"/>
    </location>
</feature>
<name>A0A4V1RKD4_9ACTN</name>
<dbReference type="EMBL" id="SDWT01000002">
    <property type="protein sequence ID" value="RYB91892.1"/>
    <property type="molecule type" value="Genomic_DNA"/>
</dbReference>
<dbReference type="GO" id="GO:0071949">
    <property type="term" value="F:FAD binding"/>
    <property type="evidence" value="ECO:0007669"/>
    <property type="project" value="InterPro"/>
</dbReference>
<dbReference type="GO" id="GO:0009882">
    <property type="term" value="F:blue light photoreceptor activity"/>
    <property type="evidence" value="ECO:0007669"/>
    <property type="project" value="InterPro"/>
</dbReference>
<gene>
    <name evidence="3" type="ORF">EUA93_17355</name>
</gene>
<feature type="domain" description="BLUF" evidence="2">
    <location>
        <begin position="63"/>
        <end position="154"/>
    </location>
</feature>
<dbReference type="Gene3D" id="3.30.70.100">
    <property type="match status" value="1"/>
</dbReference>
<evidence type="ECO:0000313" key="4">
    <source>
        <dbReference type="Proteomes" id="UP000294071"/>
    </source>
</evidence>
<protein>
    <submittedName>
        <fullName evidence="3">BLUF domain-containing protein</fullName>
    </submittedName>
</protein>
<accession>A0A4V1RKD4</accession>
<sequence length="204" mass="22085">MIAPRSTRTTTNHPESHQAPGGSCVEEAYDGRGSPVGVVWGRASYPPVVSCPPTGSTDADEALISVTYLSSAVDPWSDAELEDLLVAARATNETRGVTGMLLHAGGNFIQTLEGSQEAVDGVMARVLDDPRHTGVLVVRREEVDERLFAGWSMGFRSASTEEASRIPGFTDYLRTGDIERASERRSAALTFHRVFRSHISDVRP</sequence>
<dbReference type="PROSITE" id="PS50925">
    <property type="entry name" value="BLUF"/>
    <property type="match status" value="1"/>
</dbReference>
<feature type="region of interest" description="Disordered" evidence="1">
    <location>
        <begin position="1"/>
        <end position="26"/>
    </location>
</feature>
<dbReference type="Pfam" id="PF04940">
    <property type="entry name" value="BLUF"/>
    <property type="match status" value="1"/>
</dbReference>
<comment type="caution">
    <text evidence="3">The sequence shown here is derived from an EMBL/GenBank/DDBJ whole genome shotgun (WGS) entry which is preliminary data.</text>
</comment>
<evidence type="ECO:0000313" key="3">
    <source>
        <dbReference type="EMBL" id="RYB91892.1"/>
    </source>
</evidence>
<proteinExistence type="predicted"/>
<dbReference type="Proteomes" id="UP000294071">
    <property type="component" value="Unassembled WGS sequence"/>
</dbReference>
<dbReference type="InterPro" id="IPR036046">
    <property type="entry name" value="Acylphosphatase-like_dom_sf"/>
</dbReference>
<reference evidence="3 4" key="1">
    <citation type="submission" date="2019-01" db="EMBL/GenBank/DDBJ databases">
        <title>Novel species of Nocardioides.</title>
        <authorList>
            <person name="Liu Q."/>
            <person name="Xin Y.-H."/>
        </authorList>
    </citation>
    <scope>NUCLEOTIDE SEQUENCE [LARGE SCALE GENOMIC DNA]</scope>
    <source>
        <strain evidence="3 4">CGMCC 4.6882</strain>
    </source>
</reference>
<dbReference type="InterPro" id="IPR007024">
    <property type="entry name" value="BLUF_domain"/>
</dbReference>
<evidence type="ECO:0000259" key="2">
    <source>
        <dbReference type="PROSITE" id="PS50925"/>
    </source>
</evidence>
<dbReference type="AlphaFoldDB" id="A0A4V1RKD4"/>
<evidence type="ECO:0000256" key="1">
    <source>
        <dbReference type="SAM" id="MobiDB-lite"/>
    </source>
</evidence>